<reference evidence="2 3" key="1">
    <citation type="journal article" date="2015" name="Genome Announc.">
        <title>Expanding the biotechnology potential of lactobacilli through comparative genomics of 213 strains and associated genera.</title>
        <authorList>
            <person name="Sun Z."/>
            <person name="Harris H.M."/>
            <person name="McCann A."/>
            <person name="Guo C."/>
            <person name="Argimon S."/>
            <person name="Zhang W."/>
            <person name="Yang X."/>
            <person name="Jeffery I.B."/>
            <person name="Cooney J.C."/>
            <person name="Kagawa T.F."/>
            <person name="Liu W."/>
            <person name="Song Y."/>
            <person name="Salvetti E."/>
            <person name="Wrobel A."/>
            <person name="Rasinkangas P."/>
            <person name="Parkhill J."/>
            <person name="Rea M.C."/>
            <person name="O'Sullivan O."/>
            <person name="Ritari J."/>
            <person name="Douillard F.P."/>
            <person name="Paul Ross R."/>
            <person name="Yang R."/>
            <person name="Briner A.E."/>
            <person name="Felis G.E."/>
            <person name="de Vos W.M."/>
            <person name="Barrangou R."/>
            <person name="Klaenhammer T.R."/>
            <person name="Caufield P.W."/>
            <person name="Cui Y."/>
            <person name="Zhang H."/>
            <person name="O'Toole P.W."/>
        </authorList>
    </citation>
    <scope>NUCLEOTIDE SEQUENCE [LARGE SCALE GENOMIC DNA]</scope>
    <source>
        <strain evidence="2 3">DSM 20452</strain>
    </source>
</reference>
<evidence type="ECO:0000313" key="3">
    <source>
        <dbReference type="Proteomes" id="UP000051612"/>
    </source>
</evidence>
<dbReference type="SMART" id="SM01117">
    <property type="entry name" value="Cyt-b5"/>
    <property type="match status" value="1"/>
</dbReference>
<dbReference type="Proteomes" id="UP000051612">
    <property type="component" value="Unassembled WGS sequence"/>
</dbReference>
<gene>
    <name evidence="2" type="ORF">FC48_GL000374</name>
</gene>
<protein>
    <recommendedName>
        <fullName evidence="1">Cytochrome b5 heme-binding domain-containing protein</fullName>
    </recommendedName>
</protein>
<evidence type="ECO:0000259" key="1">
    <source>
        <dbReference type="SMART" id="SM01117"/>
    </source>
</evidence>
<dbReference type="InterPro" id="IPR036400">
    <property type="entry name" value="Cyt_B5-like_heme/steroid_sf"/>
</dbReference>
<dbReference type="SUPFAM" id="SSF55856">
    <property type="entry name" value="Cytochrome b5-like heme/steroid binding domain"/>
    <property type="match status" value="1"/>
</dbReference>
<name>A0A0R2B567_9LACO</name>
<dbReference type="Pfam" id="PF00173">
    <property type="entry name" value="Cyt-b5"/>
    <property type="match status" value="1"/>
</dbReference>
<dbReference type="AlphaFoldDB" id="A0A0R2B567"/>
<evidence type="ECO:0000313" key="2">
    <source>
        <dbReference type="EMBL" id="KRM74463.1"/>
    </source>
</evidence>
<dbReference type="InterPro" id="IPR001199">
    <property type="entry name" value="Cyt_B5-like_heme/steroid-bd"/>
</dbReference>
<organism evidence="2 3">
    <name type="scientific">Ligilactobacillus murinus DSM 20452 = NBRC 14221</name>
    <dbReference type="NCBI Taxonomy" id="1423772"/>
    <lineage>
        <taxon>Bacteria</taxon>
        <taxon>Bacillati</taxon>
        <taxon>Bacillota</taxon>
        <taxon>Bacilli</taxon>
        <taxon>Lactobacillales</taxon>
        <taxon>Lactobacillaceae</taxon>
        <taxon>Ligilactobacillus</taxon>
    </lineage>
</organism>
<sequence length="76" mass="8199">MEKEFDLTQLAQYDGQDGRPAYVAIDGIVYDVTAVPAWKGGKHHGNTAGNDLSDVITHAPHEKAVLTKLPKVGTLK</sequence>
<proteinExistence type="predicted"/>
<feature type="domain" description="Cytochrome b5 heme-binding" evidence="1">
    <location>
        <begin position="5"/>
        <end position="76"/>
    </location>
</feature>
<comment type="caution">
    <text evidence="2">The sequence shown here is derived from an EMBL/GenBank/DDBJ whole genome shotgun (WGS) entry which is preliminary data.</text>
</comment>
<dbReference type="RefSeq" id="WP_056959160.1">
    <property type="nucleotide sequence ID" value="NZ_AYYN01000095.1"/>
</dbReference>
<dbReference type="PATRIC" id="fig|1423772.3.peg.410"/>
<accession>A0A0R2B567</accession>
<dbReference type="EMBL" id="AYYN01000095">
    <property type="protein sequence ID" value="KRM74463.1"/>
    <property type="molecule type" value="Genomic_DNA"/>
</dbReference>
<dbReference type="Gene3D" id="3.10.120.10">
    <property type="entry name" value="Cytochrome b5-like heme/steroid binding domain"/>
    <property type="match status" value="1"/>
</dbReference>